<sequence length="99" mass="10561">MADKIRKTGSGLLCVTLILVTLFSAFFLIREAGHDCSGGNCPICACLRQAEQNLKQLGTGIPACAAVIPAVFLFMQVLSGAPDCLYCDTPVSRKVRLNN</sequence>
<reference evidence="2 3" key="1">
    <citation type="submission" date="2016-07" db="EMBL/GenBank/DDBJ databases">
        <title>Characterization of isolates of Eisenbergiella tayi derived from blood cultures, using whole genome sequencing.</title>
        <authorList>
            <person name="Burdz T."/>
            <person name="Wiebe D."/>
            <person name="Huynh C."/>
            <person name="Bernard K."/>
        </authorList>
    </citation>
    <scope>NUCLEOTIDE SEQUENCE [LARGE SCALE GENOMIC DNA]</scope>
    <source>
        <strain evidence="2 3">NML 120489</strain>
    </source>
</reference>
<dbReference type="GeneID" id="29727737"/>
<name>A0A1E3AKS3_9FIRM</name>
<dbReference type="AlphaFoldDB" id="A0A1E3AKS3"/>
<dbReference type="EMBL" id="MCGI01000005">
    <property type="protein sequence ID" value="ODM09310.1"/>
    <property type="molecule type" value="Genomic_DNA"/>
</dbReference>
<evidence type="ECO:0000313" key="3">
    <source>
        <dbReference type="Proteomes" id="UP000095003"/>
    </source>
</evidence>
<dbReference type="Proteomes" id="UP000095003">
    <property type="component" value="Unassembled WGS sequence"/>
</dbReference>
<keyword evidence="1" id="KW-1133">Transmembrane helix</keyword>
<protein>
    <submittedName>
        <fullName evidence="2">Uncharacterized protein</fullName>
    </submittedName>
</protein>
<proteinExistence type="predicted"/>
<comment type="caution">
    <text evidence="2">The sequence shown here is derived from an EMBL/GenBank/DDBJ whole genome shotgun (WGS) entry which is preliminary data.</text>
</comment>
<organism evidence="2 3">
    <name type="scientific">Eisenbergiella tayi</name>
    <dbReference type="NCBI Taxonomy" id="1432052"/>
    <lineage>
        <taxon>Bacteria</taxon>
        <taxon>Bacillati</taxon>
        <taxon>Bacillota</taxon>
        <taxon>Clostridia</taxon>
        <taxon>Lachnospirales</taxon>
        <taxon>Lachnospiraceae</taxon>
        <taxon>Eisenbergiella</taxon>
    </lineage>
</organism>
<dbReference type="RefSeq" id="WP_009254672.1">
    <property type="nucleotide sequence ID" value="NZ_CABMHK010000019.1"/>
</dbReference>
<evidence type="ECO:0000256" key="1">
    <source>
        <dbReference type="SAM" id="Phobius"/>
    </source>
</evidence>
<keyword evidence="1" id="KW-0472">Membrane</keyword>
<evidence type="ECO:0000313" key="2">
    <source>
        <dbReference type="EMBL" id="ODM09310.1"/>
    </source>
</evidence>
<accession>A0A1E3AKS3</accession>
<feature type="transmembrane region" description="Helical" evidence="1">
    <location>
        <begin position="12"/>
        <end position="29"/>
    </location>
</feature>
<gene>
    <name evidence="2" type="ORF">BEH84_05060</name>
</gene>
<keyword evidence="1" id="KW-0812">Transmembrane</keyword>